<organism evidence="2 3">
    <name type="scientific">Parvularcula dongshanensis</name>
    <dbReference type="NCBI Taxonomy" id="1173995"/>
    <lineage>
        <taxon>Bacteria</taxon>
        <taxon>Pseudomonadati</taxon>
        <taxon>Pseudomonadota</taxon>
        <taxon>Alphaproteobacteria</taxon>
        <taxon>Parvularculales</taxon>
        <taxon>Parvularculaceae</taxon>
        <taxon>Parvularcula</taxon>
    </lineage>
</organism>
<dbReference type="AlphaFoldDB" id="A0A840I0D1"/>
<keyword evidence="3" id="KW-1185">Reference proteome</keyword>
<dbReference type="EMBL" id="JACHOB010000001">
    <property type="protein sequence ID" value="MBB4657704.1"/>
    <property type="molecule type" value="Genomic_DNA"/>
</dbReference>
<evidence type="ECO:0000313" key="2">
    <source>
        <dbReference type="EMBL" id="MBB4657704.1"/>
    </source>
</evidence>
<feature type="chain" id="PRO_5032623611" evidence="1">
    <location>
        <begin position="20"/>
        <end position="261"/>
    </location>
</feature>
<dbReference type="Pfam" id="PF04338">
    <property type="entry name" value="DUF481"/>
    <property type="match status" value="1"/>
</dbReference>
<dbReference type="RefSeq" id="WP_183815017.1">
    <property type="nucleotide sequence ID" value="NZ_JACHOB010000001.1"/>
</dbReference>
<comment type="caution">
    <text evidence="2">The sequence shown here is derived from an EMBL/GenBank/DDBJ whole genome shotgun (WGS) entry which is preliminary data.</text>
</comment>
<feature type="signal peptide" evidence="1">
    <location>
        <begin position="1"/>
        <end position="19"/>
    </location>
</feature>
<accession>A0A840I0D1</accession>
<sequence>MLAPFVLLLLAPSASTASSATTTTTLVAQDVAQAGYERGYSGNFDFSFANATGNTENMTLILRGRLESRGRIVNHKFEAGARYAESGPPDGERSQTQEAAFASYQLDATIADKAYAYGRTRYDYDAFSGFEQRVFVGGGFGYRFYEREDLNWNIEIGPGVRWTEYDEATMPADMRMNEAEFSLYASSDFAWDVNDAVGIEQDSRITYTDISATFESEFSLTSKLTEKLSARASYLVRHETNPPANREPTDTLLSAGISLGF</sequence>
<dbReference type="Proteomes" id="UP000563524">
    <property type="component" value="Unassembled WGS sequence"/>
</dbReference>
<reference evidence="2 3" key="1">
    <citation type="submission" date="2020-08" db="EMBL/GenBank/DDBJ databases">
        <title>Genomic Encyclopedia of Type Strains, Phase IV (KMG-IV): sequencing the most valuable type-strain genomes for metagenomic binning, comparative biology and taxonomic classification.</title>
        <authorList>
            <person name="Goeker M."/>
        </authorList>
    </citation>
    <scope>NUCLEOTIDE SEQUENCE [LARGE SCALE GENOMIC DNA]</scope>
    <source>
        <strain evidence="2 3">DSM 102850</strain>
    </source>
</reference>
<proteinExistence type="predicted"/>
<evidence type="ECO:0000313" key="3">
    <source>
        <dbReference type="Proteomes" id="UP000563524"/>
    </source>
</evidence>
<evidence type="ECO:0000256" key="1">
    <source>
        <dbReference type="SAM" id="SignalP"/>
    </source>
</evidence>
<protein>
    <submittedName>
        <fullName evidence="2">Putative salt-induced outer membrane protein</fullName>
    </submittedName>
</protein>
<dbReference type="InterPro" id="IPR007433">
    <property type="entry name" value="DUF481"/>
</dbReference>
<gene>
    <name evidence="2" type="ORF">GGQ59_000204</name>
</gene>
<keyword evidence="1" id="KW-0732">Signal</keyword>
<name>A0A840I0D1_9PROT</name>